<sequence>MPVVMEAVLGTVERRRVGAGSKSDHTAVVLNEGGGRAPLILRRKGGNAFQDEELERLVGKRITAHGARTSTTFLLDDWKTVD</sequence>
<accession>A0A947GF55</accession>
<dbReference type="RefSeq" id="WP_261968772.1">
    <property type="nucleotide sequence ID" value="NZ_JAHHZF010000005.1"/>
</dbReference>
<reference evidence="1 2" key="1">
    <citation type="submission" date="2021-06" db="EMBL/GenBank/DDBJ databases">
        <authorList>
            <person name="Grouzdev D.S."/>
            <person name="Koziaeva V."/>
        </authorList>
    </citation>
    <scope>NUCLEOTIDE SEQUENCE [LARGE SCALE GENOMIC DNA]</scope>
    <source>
        <strain evidence="1 2">22</strain>
    </source>
</reference>
<proteinExistence type="predicted"/>
<dbReference type="AlphaFoldDB" id="A0A947GF55"/>
<dbReference type="EMBL" id="JAHHZF010000005">
    <property type="protein sequence ID" value="MBT9290165.1"/>
    <property type="molecule type" value="Genomic_DNA"/>
</dbReference>
<organism evidence="1 2">
    <name type="scientific">Prosthecodimorpha staleyi</name>
    <dbReference type="NCBI Taxonomy" id="2840188"/>
    <lineage>
        <taxon>Bacteria</taxon>
        <taxon>Pseudomonadati</taxon>
        <taxon>Pseudomonadota</taxon>
        <taxon>Alphaproteobacteria</taxon>
        <taxon>Hyphomicrobiales</taxon>
        <taxon>Ancalomicrobiaceae</taxon>
        <taxon>Prosthecodimorpha</taxon>
    </lineage>
</organism>
<protein>
    <submittedName>
        <fullName evidence="1">Uncharacterized protein</fullName>
    </submittedName>
</protein>
<keyword evidence="2" id="KW-1185">Reference proteome</keyword>
<evidence type="ECO:0000313" key="2">
    <source>
        <dbReference type="Proteomes" id="UP000766595"/>
    </source>
</evidence>
<gene>
    <name evidence="1" type="ORF">KL771_11900</name>
</gene>
<name>A0A947GF55_9HYPH</name>
<evidence type="ECO:0000313" key="1">
    <source>
        <dbReference type="EMBL" id="MBT9290165.1"/>
    </source>
</evidence>
<comment type="caution">
    <text evidence="1">The sequence shown here is derived from an EMBL/GenBank/DDBJ whole genome shotgun (WGS) entry which is preliminary data.</text>
</comment>
<dbReference type="Proteomes" id="UP000766595">
    <property type="component" value="Unassembled WGS sequence"/>
</dbReference>